<dbReference type="InterPro" id="IPR039261">
    <property type="entry name" value="FNR_nucleotide-bd"/>
</dbReference>
<dbReference type="Gene3D" id="3.40.50.80">
    <property type="entry name" value="Nucleotide-binding domain of ferredoxin-NADP reductase (FNR) module"/>
    <property type="match status" value="1"/>
</dbReference>
<dbReference type="AlphaFoldDB" id="A0A0W0YL30"/>
<reference evidence="1 2" key="1">
    <citation type="submission" date="2015-11" db="EMBL/GenBank/DDBJ databases">
        <title>Genomic analysis of 38 Legionella species identifies large and diverse effector repertoires.</title>
        <authorList>
            <person name="Burstein D."/>
            <person name="Amaro F."/>
            <person name="Zusman T."/>
            <person name="Lifshitz Z."/>
            <person name="Cohen O."/>
            <person name="Gilbert J.A."/>
            <person name="Pupko T."/>
            <person name="Shuman H.A."/>
            <person name="Segal G."/>
        </authorList>
    </citation>
    <scope>NUCLEOTIDE SEQUENCE [LARGE SCALE GENOMIC DNA]</scope>
    <source>
        <strain evidence="1 2">ATCC 49655</strain>
    </source>
</reference>
<proteinExistence type="predicted"/>
<accession>A0A0W0YL30</accession>
<comment type="caution">
    <text evidence="1">The sequence shown here is derived from an EMBL/GenBank/DDBJ whole genome shotgun (WGS) entry which is preliminary data.</text>
</comment>
<name>A0A0W0YL30_9GAMM</name>
<gene>
    <name evidence="1" type="ORF">Lsha_2466</name>
</gene>
<organism evidence="1 2">
    <name type="scientific">Legionella shakespearei DSM 23087</name>
    <dbReference type="NCBI Taxonomy" id="1122169"/>
    <lineage>
        <taxon>Bacteria</taxon>
        <taxon>Pseudomonadati</taxon>
        <taxon>Pseudomonadota</taxon>
        <taxon>Gammaproteobacteria</taxon>
        <taxon>Legionellales</taxon>
        <taxon>Legionellaceae</taxon>
        <taxon>Legionella</taxon>
    </lineage>
</organism>
<protein>
    <submittedName>
        <fullName evidence="1">Uncharacterized protein</fullName>
    </submittedName>
</protein>
<dbReference type="SUPFAM" id="SSF52343">
    <property type="entry name" value="Ferredoxin reductase-like, C-terminal NADP-linked domain"/>
    <property type="match status" value="1"/>
</dbReference>
<evidence type="ECO:0000313" key="1">
    <source>
        <dbReference type="EMBL" id="KTD57625.1"/>
    </source>
</evidence>
<dbReference type="EMBL" id="LNYW01000066">
    <property type="protein sequence ID" value="KTD57625.1"/>
    <property type="molecule type" value="Genomic_DNA"/>
</dbReference>
<keyword evidence="2" id="KW-1185">Reference proteome</keyword>
<evidence type="ECO:0000313" key="2">
    <source>
        <dbReference type="Proteomes" id="UP000054600"/>
    </source>
</evidence>
<sequence length="122" mass="13908">MAMTLSFLSHIRTLKENLTHLALAIYHSTRYLSEITFLLAYIDKLGLSIRKAQMNLTTNDEVTLTDSRIQKGRLMLHQDNYFSAFKGHAFFCGSAPMGHALKQLCDTDKKEDVILHLESFSN</sequence>
<dbReference type="PATRIC" id="fig|1122169.6.peg.2837"/>
<dbReference type="Proteomes" id="UP000054600">
    <property type="component" value="Unassembled WGS sequence"/>
</dbReference>